<dbReference type="OrthoDB" id="1937284at2"/>
<dbReference type="eggNOG" id="ENOG50331SK">
    <property type="taxonomic scope" value="Bacteria"/>
</dbReference>
<dbReference type="Proteomes" id="UP000000814">
    <property type="component" value="Chromosome"/>
</dbReference>
<protein>
    <submittedName>
        <fullName evidence="1">Uncharacterized protein</fullName>
    </submittedName>
</protein>
<proteinExistence type="predicted"/>
<accession>Q97K64</accession>
<dbReference type="HOGENOM" id="CLU_1913428_0_0_9"/>
<keyword evidence="2" id="KW-1185">Reference proteome</keyword>
<name>Q97K64_CLOAB</name>
<evidence type="ECO:0000313" key="1">
    <source>
        <dbReference type="EMBL" id="AAK79031.1"/>
    </source>
</evidence>
<evidence type="ECO:0000313" key="2">
    <source>
        <dbReference type="Proteomes" id="UP000000814"/>
    </source>
</evidence>
<dbReference type="KEGG" id="cac:CA_C1055"/>
<gene>
    <name evidence="1" type="ordered locus">CA_C1055</name>
</gene>
<dbReference type="STRING" id="272562.CA_C1055"/>
<dbReference type="PIR" id="D97030">
    <property type="entry name" value="D97030"/>
</dbReference>
<dbReference type="AlphaFoldDB" id="Q97K64"/>
<dbReference type="EMBL" id="AE001437">
    <property type="protein sequence ID" value="AAK79031.1"/>
    <property type="molecule type" value="Genomic_DNA"/>
</dbReference>
<organism evidence="1 2">
    <name type="scientific">Clostridium acetobutylicum (strain ATCC 824 / DSM 792 / JCM 1419 / IAM 19013 / LMG 5710 / NBRC 13948 / NRRL B-527 / VKM B-1787 / 2291 / W)</name>
    <dbReference type="NCBI Taxonomy" id="272562"/>
    <lineage>
        <taxon>Bacteria</taxon>
        <taxon>Bacillati</taxon>
        <taxon>Bacillota</taxon>
        <taxon>Clostridia</taxon>
        <taxon>Eubacteriales</taxon>
        <taxon>Clostridiaceae</taxon>
        <taxon>Clostridium</taxon>
    </lineage>
</organism>
<dbReference type="RefSeq" id="WP_010964373.1">
    <property type="nucleotide sequence ID" value="NC_003030.1"/>
</dbReference>
<sequence length="132" mass="15258">MNNKEILEFMVDEGISNLEEINYSNDIFIIKFHYNFDEYEIKAARAFADGECNKNENRGDWYSKYYLPFLNDIARDNVEAMVDDCMDEFSLKAECLIHDIKDEEAGYSEAIAAFSEVGNSFDIETVAKAINF</sequence>
<dbReference type="PATRIC" id="fig|272562.8.peg.1264"/>
<dbReference type="GeneID" id="44997568"/>
<reference evidence="1 2" key="1">
    <citation type="journal article" date="2001" name="J. Bacteriol.">
        <title>Genome sequence and comparative analysis of the solvent-producing bacterium Clostridium acetobutylicum.</title>
        <authorList>
            <person name="Nolling J."/>
            <person name="Breton G."/>
            <person name="Omelchenko M.V."/>
            <person name="Makarova K.S."/>
            <person name="Zeng Q."/>
            <person name="Gibson R."/>
            <person name="Lee H.M."/>
            <person name="Dubois J."/>
            <person name="Qiu D."/>
            <person name="Hitti J."/>
            <person name="Wolf Y.I."/>
            <person name="Tatusov R.L."/>
            <person name="Sabathe F."/>
            <person name="Doucette-Stamm L."/>
            <person name="Soucaille P."/>
            <person name="Daly M.J."/>
            <person name="Bennett G.N."/>
            <person name="Koonin E.V."/>
            <person name="Smith D.R."/>
        </authorList>
    </citation>
    <scope>NUCLEOTIDE SEQUENCE [LARGE SCALE GENOMIC DNA]</scope>
    <source>
        <strain evidence="2">ATCC 824 / DSM 792 / JCM 1419 / LMG 5710 / VKM B-1787</strain>
    </source>
</reference>